<dbReference type="InterPro" id="IPR000067">
    <property type="entry name" value="FlgMring_FliF"/>
</dbReference>
<keyword evidence="6 11" id="KW-1133">Transmembrane helix</keyword>
<dbReference type="NCBIfam" id="TIGR00206">
    <property type="entry name" value="fliF"/>
    <property type="match status" value="1"/>
</dbReference>
<gene>
    <name evidence="14" type="ORF">SAMN04488001_1516</name>
</gene>
<evidence type="ECO:0000256" key="5">
    <source>
        <dbReference type="ARBA" id="ARBA00022692"/>
    </source>
</evidence>
<dbReference type="Pfam" id="PF01514">
    <property type="entry name" value="YscJ_FliF"/>
    <property type="match status" value="1"/>
</dbReference>
<dbReference type="Proteomes" id="UP000199441">
    <property type="component" value="Unassembled WGS sequence"/>
</dbReference>
<evidence type="ECO:0000256" key="2">
    <source>
        <dbReference type="ARBA" id="ARBA00004651"/>
    </source>
</evidence>
<comment type="function">
    <text evidence="9">The M ring may be actively involved in energy transduction.</text>
</comment>
<dbReference type="GO" id="GO:0005886">
    <property type="term" value="C:plasma membrane"/>
    <property type="evidence" value="ECO:0007669"/>
    <property type="project" value="UniProtKB-SubCell"/>
</dbReference>
<feature type="domain" description="Flagellar M-ring C-terminal" evidence="13">
    <location>
        <begin position="249"/>
        <end position="405"/>
    </location>
</feature>
<dbReference type="Pfam" id="PF08345">
    <property type="entry name" value="YscJ_FliF_C"/>
    <property type="match status" value="1"/>
</dbReference>
<keyword evidence="7 11" id="KW-0472">Membrane</keyword>
<dbReference type="GO" id="GO:0009431">
    <property type="term" value="C:bacterial-type flagellum basal body, MS ring"/>
    <property type="evidence" value="ECO:0007669"/>
    <property type="project" value="InterPro"/>
</dbReference>
<evidence type="ECO:0000313" key="15">
    <source>
        <dbReference type="Proteomes" id="UP000199441"/>
    </source>
</evidence>
<evidence type="ECO:0000259" key="12">
    <source>
        <dbReference type="Pfam" id="PF01514"/>
    </source>
</evidence>
<feature type="transmembrane region" description="Helical" evidence="11">
    <location>
        <begin position="431"/>
        <end position="449"/>
    </location>
</feature>
<dbReference type="InterPro" id="IPR006182">
    <property type="entry name" value="FliF_N_dom"/>
</dbReference>
<feature type="domain" description="Flagellar M-ring N-terminal" evidence="12">
    <location>
        <begin position="47"/>
        <end position="213"/>
    </location>
</feature>
<dbReference type="InterPro" id="IPR045851">
    <property type="entry name" value="AMP-bd_C_sf"/>
</dbReference>
<evidence type="ECO:0000256" key="9">
    <source>
        <dbReference type="PIRNR" id="PIRNR004862"/>
    </source>
</evidence>
<comment type="similarity">
    <text evidence="3 9">Belongs to the FliF family.</text>
</comment>
<keyword evidence="14" id="KW-0282">Flagellum</keyword>
<feature type="transmembrane region" description="Helical" evidence="11">
    <location>
        <begin position="26"/>
        <end position="47"/>
    </location>
</feature>
<evidence type="ECO:0000256" key="8">
    <source>
        <dbReference type="ARBA" id="ARBA00023143"/>
    </source>
</evidence>
<evidence type="ECO:0000256" key="3">
    <source>
        <dbReference type="ARBA" id="ARBA00007971"/>
    </source>
</evidence>
<dbReference type="InterPro" id="IPR043427">
    <property type="entry name" value="YscJ/FliF"/>
</dbReference>
<evidence type="ECO:0000256" key="1">
    <source>
        <dbReference type="ARBA" id="ARBA00004117"/>
    </source>
</evidence>
<dbReference type="PIRSF" id="PIRSF004862">
    <property type="entry name" value="FliF"/>
    <property type="match status" value="1"/>
</dbReference>
<feature type="region of interest" description="Disordered" evidence="10">
    <location>
        <begin position="280"/>
        <end position="327"/>
    </location>
</feature>
<dbReference type="PRINTS" id="PR01009">
    <property type="entry name" value="FLGMRINGFLIF"/>
</dbReference>
<evidence type="ECO:0000256" key="10">
    <source>
        <dbReference type="SAM" id="MobiDB-lite"/>
    </source>
</evidence>
<proteinExistence type="inferred from homology"/>
<dbReference type="InterPro" id="IPR013556">
    <property type="entry name" value="Flag_M-ring_C"/>
</dbReference>
<reference evidence="15" key="1">
    <citation type="submission" date="2016-10" db="EMBL/GenBank/DDBJ databases">
        <authorList>
            <person name="Varghese N."/>
            <person name="Submissions S."/>
        </authorList>
    </citation>
    <scope>NUCLEOTIDE SEQUENCE [LARGE SCALE GENOMIC DNA]</scope>
    <source>
        <strain evidence="15">DSM 26922</strain>
    </source>
</reference>
<evidence type="ECO:0000313" key="14">
    <source>
        <dbReference type="EMBL" id="SDW67450.1"/>
    </source>
</evidence>
<evidence type="ECO:0000256" key="6">
    <source>
        <dbReference type="ARBA" id="ARBA00022989"/>
    </source>
</evidence>
<dbReference type="GO" id="GO:0071973">
    <property type="term" value="P:bacterial-type flagellum-dependent cell motility"/>
    <property type="evidence" value="ECO:0007669"/>
    <property type="project" value="InterPro"/>
</dbReference>
<name>A0A1H2VGU4_9RHOB</name>
<feature type="compositionally biased region" description="Polar residues" evidence="10">
    <location>
        <begin position="281"/>
        <end position="295"/>
    </location>
</feature>
<protein>
    <recommendedName>
        <fullName evidence="9">Flagellar M-ring protein</fullName>
    </recommendedName>
</protein>
<keyword evidence="5 11" id="KW-0812">Transmembrane</keyword>
<evidence type="ECO:0000256" key="7">
    <source>
        <dbReference type="ARBA" id="ARBA00023136"/>
    </source>
</evidence>
<evidence type="ECO:0000256" key="4">
    <source>
        <dbReference type="ARBA" id="ARBA00022475"/>
    </source>
</evidence>
<accession>A0A1H2VGU4</accession>
<evidence type="ECO:0000256" key="11">
    <source>
        <dbReference type="SAM" id="Phobius"/>
    </source>
</evidence>
<comment type="subcellular location">
    <subcellularLocation>
        <location evidence="1 9">Bacterial flagellum basal body</location>
    </subcellularLocation>
    <subcellularLocation>
        <location evidence="2">Cell membrane</location>
        <topology evidence="2">Multi-pass membrane protein</topology>
    </subcellularLocation>
</comment>
<keyword evidence="8 9" id="KW-0975">Bacterial flagellum</keyword>
<keyword evidence="14" id="KW-0966">Cell projection</keyword>
<dbReference type="EMBL" id="FNOI01000002">
    <property type="protein sequence ID" value="SDW67450.1"/>
    <property type="molecule type" value="Genomic_DNA"/>
</dbReference>
<dbReference type="PANTHER" id="PTHR30046:SF0">
    <property type="entry name" value="FLAGELLAR M-RING PROTEIN"/>
    <property type="match status" value="1"/>
</dbReference>
<dbReference type="AlphaFoldDB" id="A0A1H2VGU4"/>
<evidence type="ECO:0000259" key="13">
    <source>
        <dbReference type="Pfam" id="PF08345"/>
    </source>
</evidence>
<keyword evidence="14" id="KW-0969">Cilium</keyword>
<dbReference type="Gene3D" id="3.30.300.30">
    <property type="match status" value="1"/>
</dbReference>
<dbReference type="PANTHER" id="PTHR30046">
    <property type="entry name" value="FLAGELLAR M-RING PROTEIN"/>
    <property type="match status" value="1"/>
</dbReference>
<dbReference type="RefSeq" id="WP_089946238.1">
    <property type="nucleotide sequence ID" value="NZ_FNOI01000002.1"/>
</dbReference>
<dbReference type="GO" id="GO:0003774">
    <property type="term" value="F:cytoskeletal motor activity"/>
    <property type="evidence" value="ECO:0007669"/>
    <property type="project" value="InterPro"/>
</dbReference>
<keyword evidence="4" id="KW-1003">Cell membrane</keyword>
<organism evidence="14 15">
    <name type="scientific">Litoreibacter albidus</name>
    <dbReference type="NCBI Taxonomy" id="670155"/>
    <lineage>
        <taxon>Bacteria</taxon>
        <taxon>Pseudomonadati</taxon>
        <taxon>Pseudomonadota</taxon>
        <taxon>Alphaproteobacteria</taxon>
        <taxon>Rhodobacterales</taxon>
        <taxon>Roseobacteraceae</taxon>
        <taxon>Litoreibacter</taxon>
    </lineage>
</organism>
<keyword evidence="15" id="KW-1185">Reference proteome</keyword>
<dbReference type="OrthoDB" id="9807026at2"/>
<dbReference type="STRING" id="670155.SAMN04488001_1516"/>
<sequence>MTRLKKGSAVQPLQQIWNALDPIKRATVIGSVVLVVLGVLFLTRLAATPNMGLLYSGLSPSAAGEIIDQLEAQDVRYEVRGGALYVDEARRDHLRLTLAGAGLPANGGEGYELLDGLSGFGTTSQMFDAAYLRAKEGELARTIVANAQISAARVHIAQMSQSPFRRSSQPTASVSIRGNGGQISDATAEAIRFLVASAVASLRPEDVSIINADLGQVMAQAGAETPVRTALAHGARLKQNVERLILARTGVGGAVIEVNVDTLTDAETILERKFDPESRVAISTNTQETTSSTKNQGGGGVTVASNLPEGGGQGGSEQSGQNSDTREIVNYEVSETTREVRRVAGSIKRITVAVLVGGTMRVDDTGAEVWEPRSADELLALEALVKSAIGFDEARGDSVTLRSMDLSSDAALVETPDNGWMTSRPLDIMRLIQIGVAAFVVLALGMFVLRPMLLAAKTAAPLNEVPAPDLLAGPQADDLLAATGQATPAQIAPPRGGTQDLPAVVQGQSPTVIEHEDPVERLKALIDERQDETVEVLKSWIEEPEATVQ</sequence>